<reference evidence="10" key="1">
    <citation type="submission" date="2022-07" db="EMBL/GenBank/DDBJ databases">
        <authorList>
            <person name="Macas J."/>
            <person name="Novak P."/>
            <person name="Neumann P."/>
        </authorList>
    </citation>
    <scope>NUCLEOTIDE SEQUENCE</scope>
</reference>
<dbReference type="GO" id="GO:0003964">
    <property type="term" value="F:RNA-directed DNA polymerase activity"/>
    <property type="evidence" value="ECO:0007669"/>
    <property type="project" value="UniProtKB-KW"/>
</dbReference>
<dbReference type="Pfam" id="PF03732">
    <property type="entry name" value="Retrotrans_gag"/>
    <property type="match status" value="1"/>
</dbReference>
<keyword evidence="11" id="KW-1185">Reference proteome</keyword>
<keyword evidence="5" id="KW-0255">Endonuclease</keyword>
<feature type="compositionally biased region" description="Basic and acidic residues" evidence="8">
    <location>
        <begin position="536"/>
        <end position="545"/>
    </location>
</feature>
<dbReference type="FunFam" id="3.10.20.370:FF:000001">
    <property type="entry name" value="Retrovirus-related Pol polyprotein from transposon 17.6-like protein"/>
    <property type="match status" value="1"/>
</dbReference>
<dbReference type="PANTHER" id="PTHR37984">
    <property type="entry name" value="PROTEIN CBG26694"/>
    <property type="match status" value="1"/>
</dbReference>
<comment type="caution">
    <text evidence="10">The sequence shown here is derived from an EMBL/GenBank/DDBJ whole genome shotgun (WGS) entry which is preliminary data.</text>
</comment>
<dbReference type="CDD" id="cd00303">
    <property type="entry name" value="retropepsin_like"/>
    <property type="match status" value="1"/>
</dbReference>
<evidence type="ECO:0000256" key="3">
    <source>
        <dbReference type="ARBA" id="ARBA00022695"/>
    </source>
</evidence>
<dbReference type="InterPro" id="IPR000477">
    <property type="entry name" value="RT_dom"/>
</dbReference>
<dbReference type="InterPro" id="IPR005162">
    <property type="entry name" value="Retrotrans_gag_dom"/>
</dbReference>
<gene>
    <name evidence="10" type="ORF">CEPIT_LOCUS43565</name>
</gene>
<dbReference type="EMBL" id="CAMAPF010001123">
    <property type="protein sequence ID" value="CAH9147210.1"/>
    <property type="molecule type" value="Genomic_DNA"/>
</dbReference>
<keyword evidence="6" id="KW-0378">Hydrolase</keyword>
<dbReference type="InterPro" id="IPR036397">
    <property type="entry name" value="RNaseH_sf"/>
</dbReference>
<feature type="domain" description="Integrase catalytic" evidence="9">
    <location>
        <begin position="1503"/>
        <end position="1669"/>
    </location>
</feature>
<dbReference type="GO" id="GO:0015074">
    <property type="term" value="P:DNA integration"/>
    <property type="evidence" value="ECO:0007669"/>
    <property type="project" value="InterPro"/>
</dbReference>
<dbReference type="SUPFAM" id="SSF53098">
    <property type="entry name" value="Ribonuclease H-like"/>
    <property type="match status" value="1"/>
</dbReference>
<dbReference type="EC" id="2.7.7.49" evidence="1"/>
<dbReference type="Pfam" id="PF17917">
    <property type="entry name" value="RT_RNaseH"/>
    <property type="match status" value="1"/>
</dbReference>
<dbReference type="Pfam" id="PF13650">
    <property type="entry name" value="Asp_protease_2"/>
    <property type="match status" value="1"/>
</dbReference>
<protein>
    <recommendedName>
        <fullName evidence="1">RNA-directed DNA polymerase</fullName>
        <ecNumber evidence="1">2.7.7.49</ecNumber>
    </recommendedName>
</protein>
<dbReference type="FunFam" id="3.30.70.270:FF:000026">
    <property type="entry name" value="Transposon Ty3-G Gag-Pol polyprotein"/>
    <property type="match status" value="1"/>
</dbReference>
<dbReference type="SUPFAM" id="SSF56672">
    <property type="entry name" value="DNA/RNA polymerases"/>
    <property type="match status" value="1"/>
</dbReference>
<dbReference type="PROSITE" id="PS50994">
    <property type="entry name" value="INTEGRASE"/>
    <property type="match status" value="1"/>
</dbReference>
<dbReference type="Gene3D" id="3.10.10.10">
    <property type="entry name" value="HIV Type 1 Reverse Transcriptase, subunit A, domain 1"/>
    <property type="match status" value="1"/>
</dbReference>
<evidence type="ECO:0000256" key="8">
    <source>
        <dbReference type="SAM" id="MobiDB-lite"/>
    </source>
</evidence>
<dbReference type="InterPro" id="IPR041588">
    <property type="entry name" value="Integrase_H2C2"/>
</dbReference>
<dbReference type="Pfam" id="PF00078">
    <property type="entry name" value="RVT_1"/>
    <property type="match status" value="1"/>
</dbReference>
<evidence type="ECO:0000313" key="11">
    <source>
        <dbReference type="Proteomes" id="UP001152523"/>
    </source>
</evidence>
<evidence type="ECO:0000256" key="2">
    <source>
        <dbReference type="ARBA" id="ARBA00022679"/>
    </source>
</evidence>
<dbReference type="Gene3D" id="3.30.70.270">
    <property type="match status" value="2"/>
</dbReference>
<dbReference type="InterPro" id="IPR001584">
    <property type="entry name" value="Integrase_cat-core"/>
</dbReference>
<accession>A0AAV0GI19</accession>
<name>A0AAV0GI19_9ASTE</name>
<dbReference type="PANTHER" id="PTHR37984:SF5">
    <property type="entry name" value="PROTEIN NYNRIN-LIKE"/>
    <property type="match status" value="1"/>
</dbReference>
<keyword evidence="3" id="KW-0548">Nucleotidyltransferase</keyword>
<dbReference type="Gene3D" id="3.30.420.10">
    <property type="entry name" value="Ribonuclease H-like superfamily/Ribonuclease H"/>
    <property type="match status" value="1"/>
</dbReference>
<dbReference type="Gene3D" id="1.10.340.70">
    <property type="match status" value="1"/>
</dbReference>
<dbReference type="InterPro" id="IPR050951">
    <property type="entry name" value="Retrovirus_Pol_polyprotein"/>
</dbReference>
<dbReference type="CDD" id="cd01647">
    <property type="entry name" value="RT_LTR"/>
    <property type="match status" value="1"/>
</dbReference>
<evidence type="ECO:0000313" key="10">
    <source>
        <dbReference type="EMBL" id="CAH9147210.1"/>
    </source>
</evidence>
<dbReference type="GO" id="GO:0003676">
    <property type="term" value="F:nucleic acid binding"/>
    <property type="evidence" value="ECO:0007669"/>
    <property type="project" value="InterPro"/>
</dbReference>
<dbReference type="InterPro" id="IPR043128">
    <property type="entry name" value="Rev_trsase/Diguanyl_cyclase"/>
</dbReference>
<dbReference type="GO" id="GO:0004519">
    <property type="term" value="F:endonuclease activity"/>
    <property type="evidence" value="ECO:0007669"/>
    <property type="project" value="UniProtKB-KW"/>
</dbReference>
<dbReference type="Pfam" id="PF00665">
    <property type="entry name" value="rve"/>
    <property type="match status" value="1"/>
</dbReference>
<feature type="region of interest" description="Disordered" evidence="8">
    <location>
        <begin position="466"/>
        <end position="565"/>
    </location>
</feature>
<keyword evidence="2" id="KW-0808">Transferase</keyword>
<keyword evidence="4" id="KW-0540">Nuclease</keyword>
<evidence type="ECO:0000256" key="7">
    <source>
        <dbReference type="ARBA" id="ARBA00022918"/>
    </source>
</evidence>
<dbReference type="InterPro" id="IPR012337">
    <property type="entry name" value="RNaseH-like_sf"/>
</dbReference>
<evidence type="ECO:0000256" key="6">
    <source>
        <dbReference type="ARBA" id="ARBA00022801"/>
    </source>
</evidence>
<evidence type="ECO:0000256" key="4">
    <source>
        <dbReference type="ARBA" id="ARBA00022722"/>
    </source>
</evidence>
<dbReference type="Pfam" id="PF17921">
    <property type="entry name" value="Integrase_H2C2"/>
    <property type="match status" value="1"/>
</dbReference>
<feature type="region of interest" description="Disordered" evidence="8">
    <location>
        <begin position="389"/>
        <end position="425"/>
    </location>
</feature>
<dbReference type="InterPro" id="IPR041373">
    <property type="entry name" value="RT_RNaseH"/>
</dbReference>
<evidence type="ECO:0000256" key="1">
    <source>
        <dbReference type="ARBA" id="ARBA00012493"/>
    </source>
</evidence>
<evidence type="ECO:0000256" key="5">
    <source>
        <dbReference type="ARBA" id="ARBA00022759"/>
    </source>
</evidence>
<dbReference type="Gene3D" id="2.40.70.10">
    <property type="entry name" value="Acid Proteases"/>
    <property type="match status" value="1"/>
</dbReference>
<dbReference type="InterPro" id="IPR021109">
    <property type="entry name" value="Peptidase_aspartic_dom_sf"/>
</dbReference>
<dbReference type="InterPro" id="IPR043502">
    <property type="entry name" value="DNA/RNA_pol_sf"/>
</dbReference>
<keyword evidence="7" id="KW-0695">RNA-directed DNA polymerase</keyword>
<evidence type="ECO:0000259" key="9">
    <source>
        <dbReference type="PROSITE" id="PS50994"/>
    </source>
</evidence>
<proteinExistence type="predicted"/>
<feature type="compositionally biased region" description="Polar residues" evidence="8">
    <location>
        <begin position="389"/>
        <end position="411"/>
    </location>
</feature>
<dbReference type="CDD" id="cd09274">
    <property type="entry name" value="RNase_HI_RT_Ty3"/>
    <property type="match status" value="1"/>
</dbReference>
<sequence length="1813" mass="206752">MRTRSSGEQDLIAGYSDPERLFRGRAKRRLLEDLEKMADQTTLETLTPNYVARNSIGAPTIEANNFEIKPAMIQMLANNPFCGYAHEDPMEHIESFIQTCATFKYNGVSSEAVRLTLFPFSLRDKASRWLRSFPNGHFDTWEKLHQAFMQEYFPPSAAIKVQTEILNFTQAPTETFSEAWDRLKMLKRKCPETFMNAATIMCRFYNGLRLEYMRELDRASQGGMFLKLSPQAEEQIIENLASNDKYWYAGKERAQNPPGLLNLDPITALTAKIEGLVVEVKDLKAQTSQQQQVHNIGAYQPSYPMYSAPLLVRTSYPSPTGQELALSCEMCMGAHLTHTCPLYAQNQASPVVQNVNFMEYGQGQRGGGQFFNNQGQRGNFQQAGGTWRPENQNQGQRNAPNFQANFQNRGHPNQPAYVPPHQRQLEQPPANAVLEKTVVELAKNQAEMHQRFSNLEALIRQLSSVAPREPGSLPSSTEPNPREQVQAVTLRSGRTLPEVDTPPLPHQRDDQQPQGSDSQEVEEESVAAPVPSKSNEAQKEDSQKKKESKKTPPLPFPTRVKKSNDNTNLIRFMEHLKQLHINMPFMEALTEMPRYAKFLKDLLTKKRRWEEPEVVDLNAECSAVVLRTMPPKRKDPGSFLVPCSIENFMFNNALADLGASINLMPSSVVMKLGLGELKPTRMSLQLADRSVKYPKGILEDVLVRVDKFIFPVDFVVMDMEEDRETPLILGRPFLATARALVDVADGSLSLRVGDDVCTFKLSDVMSKASDPTESCNYLDMFESVEGYLFGGDSDISPPDSDIHYVGDIVAENEEEMTVDCEQVIRDDVFPELLTEFEEQPTDKVTPELKPLPSHLEYAFLDTEGQRPVIISAQLESGQKEKLLDVLRCHEQVIARKLEDLRGISPIFCTHKIKCEEGYKPVVQPQRRLNPKMMDVVKAEVLRLLDVGIIYPISDSQWVSPTHVVPKKGGMTVVQNEKGELLPSRTVTGWRMVIDYRKLNEATRKDHFPLPFIDQLIESLAGHVYYCFLDGMSGYFQIHVDPVDQEKTTFTCPFGTFAFRRMSFGLCNAPATFMRCMIAIFEKFIGDFMEVFMDDFSIFGESFDECLHNLEKVLIRCEETHLALSWEKCHFMVKEGIVLGHKVSSKGIEVDKAKIEAIEKLPPPKNVKAVRSFLGHAGFYRRFIRDFSKIAKPLTRLLEKDADFLFDDECLLAFNCLKLKLMEAPVLVAPDWEIPFELMCDASDQVVGAILGQRKDNHFRPIYYASKTLAGPQLNYTTTEKELLAIVYALEKFRSYIILSEVIIYTDHSALRYLFQKHDSKPRLLRWILLLQEFNIEIRDRRGSANQAADHLSRLDADLVDSFGNDDVIEELFPDERLLQVEIGSEVPWYADIANYLVGNVEPTGLSRHMLKKFLSDAKYYFWDDPYLFRICADQVVRRCIPESEMSEILYHCHAGPAGGHFSGNRTARGVLECGYYWPTLFKDANSYVASCDRCQRVGNISKRDEMPQTYLLPCEVFDVWGIDFVGPFPSSRGNKFILVAIDYVSKWVEAIASPTNDARVVVRFVKKLFSRFGVPKVLISDRGTHFRNDPLARVLSKYGVQHRQGVAYHPQTQGQVENANRDLKAILEKTVAQTRKDWSEKLDDALWAFRTAYKTPIGTTPFRLVYGKSCHLPVEVEHRALWALNTVCLDSSSAGKERFFQLNELDEWRAQAFHNSYLYKERVKQAHDKHIKADRQFVEGEKVLLYNSRLRLFPGKLKSRWTGPYTVRRVYPYGSVEIEHNDGQVVKVNGNQLKHYFGGMFEKRKEVFCLEPV</sequence>
<dbReference type="GO" id="GO:0016787">
    <property type="term" value="F:hydrolase activity"/>
    <property type="evidence" value="ECO:0007669"/>
    <property type="project" value="UniProtKB-KW"/>
</dbReference>
<organism evidence="10 11">
    <name type="scientific">Cuscuta epithymum</name>
    <dbReference type="NCBI Taxonomy" id="186058"/>
    <lineage>
        <taxon>Eukaryota</taxon>
        <taxon>Viridiplantae</taxon>
        <taxon>Streptophyta</taxon>
        <taxon>Embryophyta</taxon>
        <taxon>Tracheophyta</taxon>
        <taxon>Spermatophyta</taxon>
        <taxon>Magnoliopsida</taxon>
        <taxon>eudicotyledons</taxon>
        <taxon>Gunneridae</taxon>
        <taxon>Pentapetalae</taxon>
        <taxon>asterids</taxon>
        <taxon>lamiids</taxon>
        <taxon>Solanales</taxon>
        <taxon>Convolvulaceae</taxon>
        <taxon>Cuscuteae</taxon>
        <taxon>Cuscuta</taxon>
        <taxon>Cuscuta subgen. Cuscuta</taxon>
    </lineage>
</organism>
<dbReference type="Proteomes" id="UP001152523">
    <property type="component" value="Unassembled WGS sequence"/>
</dbReference>